<dbReference type="OrthoDB" id="6929431at2759"/>
<comment type="caution">
    <text evidence="2">The sequence shown here is derived from an EMBL/GenBank/DDBJ whole genome shotgun (WGS) entry which is preliminary data.</text>
</comment>
<reference evidence="2 3" key="1">
    <citation type="journal article" date="2019" name="Commun. Biol.">
        <title>The bagworm genome reveals a unique fibroin gene that provides high tensile strength.</title>
        <authorList>
            <person name="Kono N."/>
            <person name="Nakamura H."/>
            <person name="Ohtoshi R."/>
            <person name="Tomita M."/>
            <person name="Numata K."/>
            <person name="Arakawa K."/>
        </authorList>
    </citation>
    <scope>NUCLEOTIDE SEQUENCE [LARGE SCALE GENOMIC DNA]</scope>
</reference>
<organism evidence="2 3">
    <name type="scientific">Eumeta variegata</name>
    <name type="common">Bagworm moth</name>
    <name type="synonym">Eumeta japonica</name>
    <dbReference type="NCBI Taxonomy" id="151549"/>
    <lineage>
        <taxon>Eukaryota</taxon>
        <taxon>Metazoa</taxon>
        <taxon>Ecdysozoa</taxon>
        <taxon>Arthropoda</taxon>
        <taxon>Hexapoda</taxon>
        <taxon>Insecta</taxon>
        <taxon>Pterygota</taxon>
        <taxon>Neoptera</taxon>
        <taxon>Endopterygota</taxon>
        <taxon>Lepidoptera</taxon>
        <taxon>Glossata</taxon>
        <taxon>Ditrysia</taxon>
        <taxon>Tineoidea</taxon>
        <taxon>Psychidae</taxon>
        <taxon>Oiketicinae</taxon>
        <taxon>Eumeta</taxon>
    </lineage>
</organism>
<feature type="region of interest" description="Disordered" evidence="1">
    <location>
        <begin position="1"/>
        <end position="26"/>
    </location>
</feature>
<keyword evidence="3" id="KW-1185">Reference proteome</keyword>
<proteinExistence type="predicted"/>
<accession>A0A4C1YZS5</accession>
<dbReference type="AlphaFoldDB" id="A0A4C1YZS5"/>
<protein>
    <submittedName>
        <fullName evidence="2">Uncharacterized protein</fullName>
    </submittedName>
</protein>
<dbReference type="Proteomes" id="UP000299102">
    <property type="component" value="Unassembled WGS sequence"/>
</dbReference>
<gene>
    <name evidence="2" type="ORF">EVAR_50171_1</name>
</gene>
<evidence type="ECO:0000313" key="2">
    <source>
        <dbReference type="EMBL" id="GBP79835.1"/>
    </source>
</evidence>
<evidence type="ECO:0000256" key="1">
    <source>
        <dbReference type="SAM" id="MobiDB-lite"/>
    </source>
</evidence>
<name>A0A4C1YZS5_EUMVA</name>
<dbReference type="EMBL" id="BGZK01001433">
    <property type="protein sequence ID" value="GBP79835.1"/>
    <property type="molecule type" value="Genomic_DNA"/>
</dbReference>
<sequence>MQPTPMHRAPAAIPRRVSVRHATGNAPGQDVVMYSDEFGKSMGSQLSRRLAGRNHAFAALSSPAKYFTVHDLLSTPRESASAASYQIANFQVI</sequence>
<evidence type="ECO:0000313" key="3">
    <source>
        <dbReference type="Proteomes" id="UP000299102"/>
    </source>
</evidence>